<feature type="compositionally biased region" description="Polar residues" evidence="2">
    <location>
        <begin position="143"/>
        <end position="156"/>
    </location>
</feature>
<evidence type="ECO:0000256" key="2">
    <source>
        <dbReference type="SAM" id="MobiDB-lite"/>
    </source>
</evidence>
<evidence type="ECO:0000313" key="4">
    <source>
        <dbReference type="Proteomes" id="UP001341840"/>
    </source>
</evidence>
<dbReference type="EMBL" id="JASCZI010271888">
    <property type="protein sequence ID" value="MED6216801.1"/>
    <property type="molecule type" value="Genomic_DNA"/>
</dbReference>
<feature type="region of interest" description="Disordered" evidence="2">
    <location>
        <begin position="136"/>
        <end position="156"/>
    </location>
</feature>
<reference evidence="3 4" key="1">
    <citation type="journal article" date="2023" name="Plants (Basel)">
        <title>Bridging the Gap: Combining Genomics and Transcriptomics Approaches to Understand Stylosanthes scabra, an Orphan Legume from the Brazilian Caatinga.</title>
        <authorList>
            <person name="Ferreira-Neto J.R.C."/>
            <person name="da Silva M.D."/>
            <person name="Binneck E."/>
            <person name="de Melo N.F."/>
            <person name="da Silva R.H."/>
            <person name="de Melo A.L.T.M."/>
            <person name="Pandolfi V."/>
            <person name="Bustamante F.O."/>
            <person name="Brasileiro-Vidal A.C."/>
            <person name="Benko-Iseppon A.M."/>
        </authorList>
    </citation>
    <scope>NUCLEOTIDE SEQUENCE [LARGE SCALE GENOMIC DNA]</scope>
    <source>
        <tissue evidence="3">Leaves</tissue>
    </source>
</reference>
<keyword evidence="4" id="KW-1185">Reference proteome</keyword>
<keyword evidence="1" id="KW-0175">Coiled coil</keyword>
<accession>A0ABU6Z4A1</accession>
<feature type="coiled-coil region" evidence="1">
    <location>
        <begin position="109"/>
        <end position="136"/>
    </location>
</feature>
<proteinExistence type="predicted"/>
<evidence type="ECO:0000313" key="3">
    <source>
        <dbReference type="EMBL" id="MED6216801.1"/>
    </source>
</evidence>
<comment type="caution">
    <text evidence="3">The sequence shown here is derived from an EMBL/GenBank/DDBJ whole genome shotgun (WGS) entry which is preliminary data.</text>
</comment>
<gene>
    <name evidence="3" type="ORF">PIB30_011393</name>
</gene>
<protein>
    <submittedName>
        <fullName evidence="3">Uncharacterized protein</fullName>
    </submittedName>
</protein>
<sequence>MKNGHAHLWTKIFEVAGIDMSREEAETPGKTNVITTKNINFMRRNTINQANEAGDAGEDAVAEDVRMVDVQPQVEVGSSSQVPPPIQRVIKEFIQIGFESMRDMVTKGFARLSNRLDNLDTRMASLQDEFRSFRDKDLGADNLEQQDGATARNQSS</sequence>
<name>A0ABU6Z4A1_9FABA</name>
<dbReference type="Proteomes" id="UP001341840">
    <property type="component" value="Unassembled WGS sequence"/>
</dbReference>
<organism evidence="3 4">
    <name type="scientific">Stylosanthes scabra</name>
    <dbReference type="NCBI Taxonomy" id="79078"/>
    <lineage>
        <taxon>Eukaryota</taxon>
        <taxon>Viridiplantae</taxon>
        <taxon>Streptophyta</taxon>
        <taxon>Embryophyta</taxon>
        <taxon>Tracheophyta</taxon>
        <taxon>Spermatophyta</taxon>
        <taxon>Magnoliopsida</taxon>
        <taxon>eudicotyledons</taxon>
        <taxon>Gunneridae</taxon>
        <taxon>Pentapetalae</taxon>
        <taxon>rosids</taxon>
        <taxon>fabids</taxon>
        <taxon>Fabales</taxon>
        <taxon>Fabaceae</taxon>
        <taxon>Papilionoideae</taxon>
        <taxon>50 kb inversion clade</taxon>
        <taxon>dalbergioids sensu lato</taxon>
        <taxon>Dalbergieae</taxon>
        <taxon>Pterocarpus clade</taxon>
        <taxon>Stylosanthes</taxon>
    </lineage>
</organism>
<evidence type="ECO:0000256" key="1">
    <source>
        <dbReference type="SAM" id="Coils"/>
    </source>
</evidence>